<name>A0A1J1LMU5_9CYAN</name>
<evidence type="ECO:0000313" key="2">
    <source>
        <dbReference type="EMBL" id="CUR32937.1"/>
    </source>
</evidence>
<dbReference type="AlphaFoldDB" id="A0A1J1LMU5"/>
<protein>
    <recommendedName>
        <fullName evidence="1">(S)-ureidoglycine aminohydrolase cupin domain-containing protein</fullName>
    </recommendedName>
</protein>
<dbReference type="InterPro" id="IPR008579">
    <property type="entry name" value="UGlyAH_Cupin_dom"/>
</dbReference>
<dbReference type="Gene3D" id="2.60.120.10">
    <property type="entry name" value="Jelly Rolls"/>
    <property type="match status" value="1"/>
</dbReference>
<keyword evidence="3" id="KW-1185">Reference proteome</keyword>
<dbReference type="OrthoDB" id="9799053at2"/>
<dbReference type="Pfam" id="PF05899">
    <property type="entry name" value="Cupin_3"/>
    <property type="match status" value="1"/>
</dbReference>
<dbReference type="PANTHER" id="PTHR33271:SF22">
    <property type="entry name" value="OS04G0445200 PROTEIN"/>
    <property type="match status" value="1"/>
</dbReference>
<dbReference type="InterPro" id="IPR011051">
    <property type="entry name" value="RmlC_Cupin_sf"/>
</dbReference>
<dbReference type="Proteomes" id="UP000184315">
    <property type="component" value="Unassembled WGS sequence"/>
</dbReference>
<dbReference type="InterPro" id="IPR014710">
    <property type="entry name" value="RmlC-like_jellyroll"/>
</dbReference>
<dbReference type="PANTHER" id="PTHR33271">
    <property type="entry name" value="OS04G0445200 PROTEIN"/>
    <property type="match status" value="1"/>
</dbReference>
<sequence>MSIHVESQPSLERLEQLGVFNWPIWEKEVSEFPWTYDESETCYLLAGDVIVTPEVGEPVQFGKGDLVTFEAGLSCRWKIRADVRKHYRFGD</sequence>
<organism evidence="2 3">
    <name type="scientific">Planktothrix tepida PCC 9214</name>
    <dbReference type="NCBI Taxonomy" id="671072"/>
    <lineage>
        <taxon>Bacteria</taxon>
        <taxon>Bacillati</taxon>
        <taxon>Cyanobacteriota</taxon>
        <taxon>Cyanophyceae</taxon>
        <taxon>Oscillatoriophycideae</taxon>
        <taxon>Oscillatoriales</taxon>
        <taxon>Microcoleaceae</taxon>
        <taxon>Planktothrix</taxon>
    </lineage>
</organism>
<dbReference type="EMBL" id="CZDF01000156">
    <property type="protein sequence ID" value="CUR32937.1"/>
    <property type="molecule type" value="Genomic_DNA"/>
</dbReference>
<dbReference type="CDD" id="cd02227">
    <property type="entry name" value="cupin_TM1112-like"/>
    <property type="match status" value="1"/>
</dbReference>
<evidence type="ECO:0000313" key="3">
    <source>
        <dbReference type="Proteomes" id="UP000184315"/>
    </source>
</evidence>
<accession>A0A1J1LMU5</accession>
<gene>
    <name evidence="2" type="ORF">PL9214500184</name>
</gene>
<feature type="domain" description="(S)-ureidoglycine aminohydrolase cupin" evidence="1">
    <location>
        <begin position="14"/>
        <end position="87"/>
    </location>
</feature>
<proteinExistence type="predicted"/>
<dbReference type="SUPFAM" id="SSF51182">
    <property type="entry name" value="RmlC-like cupins"/>
    <property type="match status" value="1"/>
</dbReference>
<evidence type="ECO:0000259" key="1">
    <source>
        <dbReference type="Pfam" id="PF05899"/>
    </source>
</evidence>
<reference evidence="3" key="1">
    <citation type="submission" date="2015-10" db="EMBL/GenBank/DDBJ databases">
        <authorList>
            <person name="Regsiter A."/>
            <person name="william w."/>
        </authorList>
    </citation>
    <scope>NUCLEOTIDE SEQUENCE [LARGE SCALE GENOMIC DNA]</scope>
</reference>
<dbReference type="RefSeq" id="WP_072719625.1">
    <property type="nucleotide sequence ID" value="NZ_LN889802.1"/>
</dbReference>